<dbReference type="AlphaFoldDB" id="A0A1S1Z2K3"/>
<dbReference type="RefSeq" id="WP_044227373.1">
    <property type="nucleotide sequence ID" value="NZ_JRYR02000001.1"/>
</dbReference>
<dbReference type="OrthoDB" id="9823235at2"/>
<keyword evidence="2" id="KW-1185">Reference proteome</keyword>
<dbReference type="EMBL" id="JRYR02000001">
    <property type="protein sequence ID" value="OHX67499.1"/>
    <property type="molecule type" value="Genomic_DNA"/>
</dbReference>
<reference evidence="1 2" key="1">
    <citation type="journal article" date="2012" name="Int. J. Syst. Evol. Microbiol.">
        <title>Flammeovirga pacifica sp. nov., isolated from deep-sea sediment.</title>
        <authorList>
            <person name="Xu H."/>
            <person name="Fu Y."/>
            <person name="Yang N."/>
            <person name="Ding Z."/>
            <person name="Lai Q."/>
            <person name="Zeng R."/>
        </authorList>
    </citation>
    <scope>NUCLEOTIDE SEQUENCE [LARGE SCALE GENOMIC DNA]</scope>
    <source>
        <strain evidence="2">DSM 24597 / LMG 26175 / WPAGA1</strain>
    </source>
</reference>
<evidence type="ECO:0000313" key="2">
    <source>
        <dbReference type="Proteomes" id="UP000179797"/>
    </source>
</evidence>
<accession>A0A1S1Z2K3</accession>
<proteinExistence type="predicted"/>
<evidence type="ECO:0000313" key="1">
    <source>
        <dbReference type="EMBL" id="OHX67499.1"/>
    </source>
</evidence>
<dbReference type="Proteomes" id="UP000179797">
    <property type="component" value="Unassembled WGS sequence"/>
</dbReference>
<organism evidence="1 2">
    <name type="scientific">Flammeovirga pacifica</name>
    <dbReference type="NCBI Taxonomy" id="915059"/>
    <lineage>
        <taxon>Bacteria</taxon>
        <taxon>Pseudomonadati</taxon>
        <taxon>Bacteroidota</taxon>
        <taxon>Cytophagia</taxon>
        <taxon>Cytophagales</taxon>
        <taxon>Flammeovirgaceae</taxon>
        <taxon>Flammeovirga</taxon>
    </lineage>
</organism>
<sequence length="236" mass="27375">MNNLLLTISLYFFLIIKSHGQITIQKGQHIFVNHAISAMSCSDCSLTFDWIVDMSLDQQEYIEHAGNTYMITPETEINFNFRIINDFRPDDNNNCSSYGQDYEKNASCNFCYQFIYKNYSYLCPLNEYVGIYIPNLVSHTHKVKPNCLLLTYTRVLIEDDRPKVSSLEKGIKGYVPPLIFKTLDLEYHWLLTSFDGKELIIKDIEELDSKYLNDIVTIQVVSKQIQSQPLILPSIL</sequence>
<name>A0A1S1Z2K3_FLAPC</name>
<gene>
    <name evidence="1" type="ORF">NH26_14660</name>
</gene>
<dbReference type="STRING" id="915059.NH26_14660"/>
<protein>
    <submittedName>
        <fullName evidence="1">Uncharacterized protein</fullName>
    </submittedName>
</protein>
<comment type="caution">
    <text evidence="1">The sequence shown here is derived from an EMBL/GenBank/DDBJ whole genome shotgun (WGS) entry which is preliminary data.</text>
</comment>